<dbReference type="InterPro" id="IPR009072">
    <property type="entry name" value="Histone-fold"/>
</dbReference>
<keyword evidence="4" id="KW-1185">Reference proteome</keyword>
<dbReference type="SMART" id="SM00427">
    <property type="entry name" value="H2B"/>
    <property type="match status" value="1"/>
</dbReference>
<feature type="domain" description="Core Histone H2A/H2B/H3" evidence="2">
    <location>
        <begin position="9"/>
        <end position="70"/>
    </location>
</feature>
<evidence type="ECO:0000259" key="2">
    <source>
        <dbReference type="Pfam" id="PF00125"/>
    </source>
</evidence>
<dbReference type="SUPFAM" id="SSF47113">
    <property type="entry name" value="Histone-fold"/>
    <property type="match status" value="1"/>
</dbReference>
<sequence length="93" mass="10337">MQVSFNAMREAKTYILKVLKQVHANQGISGKAMDIMNSFCLDMFERIGAKAGRLARMAKKHTISVRDIKSCKLLIPGELSKHAVSKGTRCTNI</sequence>
<dbReference type="PRINTS" id="PR00621">
    <property type="entry name" value="HISTONEH2B"/>
</dbReference>
<dbReference type="GO" id="GO:0000786">
    <property type="term" value="C:nucleosome"/>
    <property type="evidence" value="ECO:0007669"/>
    <property type="project" value="InterPro"/>
</dbReference>
<dbReference type="GO" id="GO:0046982">
    <property type="term" value="F:protein heterodimerization activity"/>
    <property type="evidence" value="ECO:0007669"/>
    <property type="project" value="InterPro"/>
</dbReference>
<comment type="caution">
    <text evidence="3">The sequence shown here is derived from an EMBL/GenBank/DDBJ whole genome shotgun (WGS) entry which is preliminary data.</text>
</comment>
<evidence type="ECO:0000256" key="1">
    <source>
        <dbReference type="ARBA" id="ARBA00006846"/>
    </source>
</evidence>
<dbReference type="GO" id="GO:0005634">
    <property type="term" value="C:nucleus"/>
    <property type="evidence" value="ECO:0007669"/>
    <property type="project" value="UniProtKB-ARBA"/>
</dbReference>
<dbReference type="OrthoDB" id="10036053at2759"/>
<dbReference type="Gene3D" id="1.10.20.10">
    <property type="entry name" value="Histone, subunit A"/>
    <property type="match status" value="1"/>
</dbReference>
<name>A0A9X6NE44_HYPEX</name>
<accession>A0A9X6NE44</accession>
<reference evidence="4" key="1">
    <citation type="submission" date="2017-01" db="EMBL/GenBank/DDBJ databases">
        <title>Comparative genomics of anhydrobiosis in the tardigrade Hypsibius dujardini.</title>
        <authorList>
            <person name="Yoshida Y."/>
            <person name="Koutsovoulos G."/>
            <person name="Laetsch D."/>
            <person name="Stevens L."/>
            <person name="Kumar S."/>
            <person name="Horikawa D."/>
            <person name="Ishino K."/>
            <person name="Komine S."/>
            <person name="Tomita M."/>
            <person name="Blaxter M."/>
            <person name="Arakawa K."/>
        </authorList>
    </citation>
    <scope>NUCLEOTIDE SEQUENCE [LARGE SCALE GENOMIC DNA]</scope>
    <source>
        <strain evidence="4">Z151</strain>
    </source>
</reference>
<proteinExistence type="inferred from homology"/>
<dbReference type="InterPro" id="IPR000558">
    <property type="entry name" value="Histone_H2B"/>
</dbReference>
<dbReference type="InterPro" id="IPR007125">
    <property type="entry name" value="H2A/H2B/H3"/>
</dbReference>
<evidence type="ECO:0000313" key="4">
    <source>
        <dbReference type="Proteomes" id="UP000192578"/>
    </source>
</evidence>
<dbReference type="FunFam" id="1.10.20.10:FF:000043">
    <property type="entry name" value="Histone H2B"/>
    <property type="match status" value="1"/>
</dbReference>
<comment type="similarity">
    <text evidence="1">Belongs to the histone H2B family.</text>
</comment>
<evidence type="ECO:0000313" key="3">
    <source>
        <dbReference type="EMBL" id="OWA52497.1"/>
    </source>
</evidence>
<dbReference type="EMBL" id="MTYJ01000271">
    <property type="protein sequence ID" value="OWA52497.1"/>
    <property type="molecule type" value="Genomic_DNA"/>
</dbReference>
<gene>
    <name evidence="3" type="ORF">BV898_16949</name>
</gene>
<dbReference type="CDD" id="cd22910">
    <property type="entry name" value="HFD_H2B"/>
    <property type="match status" value="1"/>
</dbReference>
<dbReference type="AlphaFoldDB" id="A0A9X6NE44"/>
<dbReference type="Pfam" id="PF00125">
    <property type="entry name" value="Histone"/>
    <property type="match status" value="1"/>
</dbReference>
<protein>
    <submittedName>
        <fullName evidence="3">Histone H2B type 1-A</fullName>
    </submittedName>
</protein>
<dbReference type="PANTHER" id="PTHR23428">
    <property type="entry name" value="HISTONE H2B"/>
    <property type="match status" value="1"/>
</dbReference>
<dbReference type="GO" id="GO:0030527">
    <property type="term" value="F:structural constituent of chromatin"/>
    <property type="evidence" value="ECO:0007669"/>
    <property type="project" value="InterPro"/>
</dbReference>
<organism evidence="3 4">
    <name type="scientific">Hypsibius exemplaris</name>
    <name type="common">Freshwater tardigrade</name>
    <dbReference type="NCBI Taxonomy" id="2072580"/>
    <lineage>
        <taxon>Eukaryota</taxon>
        <taxon>Metazoa</taxon>
        <taxon>Ecdysozoa</taxon>
        <taxon>Tardigrada</taxon>
        <taxon>Eutardigrada</taxon>
        <taxon>Parachela</taxon>
        <taxon>Hypsibioidea</taxon>
        <taxon>Hypsibiidae</taxon>
        <taxon>Hypsibius</taxon>
    </lineage>
</organism>
<dbReference type="Proteomes" id="UP000192578">
    <property type="component" value="Unassembled WGS sequence"/>
</dbReference>
<dbReference type="GO" id="GO:0003677">
    <property type="term" value="F:DNA binding"/>
    <property type="evidence" value="ECO:0007669"/>
    <property type="project" value="InterPro"/>
</dbReference>